<evidence type="ECO:0000256" key="1">
    <source>
        <dbReference type="ARBA" id="ARBA00004304"/>
    </source>
</evidence>
<reference evidence="10" key="3">
    <citation type="submission" date="2022-06" db="UniProtKB">
        <authorList>
            <consortium name="EnsemblMetazoa"/>
        </authorList>
    </citation>
    <scope>IDENTIFICATION</scope>
</reference>
<keyword evidence="3" id="KW-0812">Transmembrane</keyword>
<reference evidence="11" key="1">
    <citation type="journal article" date="2020" name="PLoS Negl. Trop. Dis.">
        <title>High-quality nuclear genome for Sarcoptes scabiei-A critical resource for a neglected parasite.</title>
        <authorList>
            <person name="Korhonen P.K."/>
            <person name="Gasser R.B."/>
            <person name="Ma G."/>
            <person name="Wang T."/>
            <person name="Stroehlein A.J."/>
            <person name="Young N.D."/>
            <person name="Ang C.S."/>
            <person name="Fernando D.D."/>
            <person name="Lu H.C."/>
            <person name="Taylor S."/>
            <person name="Reynolds S.L."/>
            <person name="Mofiz E."/>
            <person name="Najaraj S.H."/>
            <person name="Gowda H."/>
            <person name="Madugundu A."/>
            <person name="Renuse S."/>
            <person name="Holt D."/>
            <person name="Pandey A."/>
            <person name="Papenfuss A.T."/>
            <person name="Fischer K."/>
        </authorList>
    </citation>
    <scope>NUCLEOTIDE SEQUENCE [LARGE SCALE GENOMIC DNA]</scope>
</reference>
<keyword evidence="6 8" id="KW-0496">Mitochondrion</keyword>
<evidence type="ECO:0000256" key="7">
    <source>
        <dbReference type="ARBA" id="ARBA00023136"/>
    </source>
</evidence>
<dbReference type="PANTHER" id="PTHR13032:SF6">
    <property type="entry name" value="MITOCHONDRIAL IMPORT INNER MEMBRANE TRANSLOCASE SUBUNIT TIM21"/>
    <property type="match status" value="1"/>
</dbReference>
<dbReference type="EMBL" id="WVUK01000059">
    <property type="protein sequence ID" value="KAF7491493.1"/>
    <property type="molecule type" value="Genomic_DNA"/>
</dbReference>
<dbReference type="Pfam" id="PF08294">
    <property type="entry name" value="TIM21"/>
    <property type="match status" value="1"/>
</dbReference>
<keyword evidence="8" id="KW-0653">Protein transport</keyword>
<dbReference type="Gene3D" id="3.10.450.320">
    <property type="entry name" value="Mitochondrial import inner membrane translocase subunit Tim21"/>
    <property type="match status" value="1"/>
</dbReference>
<accession>A0A834R7U6</accession>
<evidence type="ECO:0000256" key="5">
    <source>
        <dbReference type="ARBA" id="ARBA00022989"/>
    </source>
</evidence>
<comment type="subcellular location">
    <subcellularLocation>
        <location evidence="8">Mitochondrion inner membrane</location>
        <topology evidence="8">Single-pass membrane protein</topology>
    </subcellularLocation>
    <subcellularLocation>
        <location evidence="1">Mitochondrion membrane</location>
        <topology evidence="1">Single-pass membrane protein</topology>
    </subcellularLocation>
</comment>
<keyword evidence="11" id="KW-1185">Reference proteome</keyword>
<dbReference type="GO" id="GO:0005744">
    <property type="term" value="C:TIM23 mitochondrial import inner membrane translocase complex"/>
    <property type="evidence" value="ECO:0007669"/>
    <property type="project" value="UniProtKB-UniRule"/>
</dbReference>
<dbReference type="InterPro" id="IPR013261">
    <property type="entry name" value="Tim21"/>
</dbReference>
<comment type="similarity">
    <text evidence="2 8">Belongs to the TIM21 family.</text>
</comment>
<evidence type="ECO:0000256" key="6">
    <source>
        <dbReference type="ARBA" id="ARBA00023128"/>
    </source>
</evidence>
<evidence type="ECO:0000256" key="3">
    <source>
        <dbReference type="ARBA" id="ARBA00022692"/>
    </source>
</evidence>
<comment type="function">
    <text evidence="8">Essential component of the TIM23 complex, a complex that mediates the translocation of transit peptide-containing proteins across the mitochondrial inner membrane.</text>
</comment>
<dbReference type="AlphaFoldDB" id="A0A834R7U6"/>
<sequence length="158" mass="18586">MDRLRPSWLSRPYRISLRYRHMSRHLLHRIYGIFKEFFSSKSPSGLFSTALKKCKADERIIDLLGQPIKGFGEMTSRRRARHVSFVEYENNGKTYLRIKFYLKGSMNTATVHCETDKSSPRSHVRYLYAEIDTYPKKIVILEDNRLMDDTSSSNSLIN</sequence>
<dbReference type="EnsemblMetazoa" id="SSS_7233s_mrna">
    <property type="protein sequence ID" value="KAF7491493.1"/>
    <property type="gene ID" value="SSS_7233"/>
</dbReference>
<dbReference type="OrthoDB" id="436405at2759"/>
<keyword evidence="7" id="KW-0472">Membrane</keyword>
<reference evidence="9" key="2">
    <citation type="submission" date="2020-01" db="EMBL/GenBank/DDBJ databases">
        <authorList>
            <person name="Korhonen P.K.K."/>
            <person name="Guangxu M.G."/>
            <person name="Wang T.W."/>
            <person name="Stroehlein A.J.S."/>
            <person name="Young N.D."/>
            <person name="Ang C.-S.A."/>
            <person name="Fernando D.W.F."/>
            <person name="Lu H.L."/>
            <person name="Taylor S.T."/>
            <person name="Ehtesham M.E.M."/>
            <person name="Najaraj S.H.N."/>
            <person name="Harsha G.H.G."/>
            <person name="Madugundu A.M."/>
            <person name="Renuse S.R."/>
            <person name="Holt D.H."/>
            <person name="Pandey A.P."/>
            <person name="Papenfuss A.P."/>
            <person name="Gasser R.B.G."/>
            <person name="Fischer K.F."/>
        </authorList>
    </citation>
    <scope>NUCLEOTIDE SEQUENCE</scope>
    <source>
        <strain evidence="9">SSS_KF_BRIS2020</strain>
    </source>
</reference>
<keyword evidence="8" id="KW-0999">Mitochondrion inner membrane</keyword>
<proteinExistence type="inferred from homology"/>
<gene>
    <name evidence="9" type="ORF">SSS_7233</name>
</gene>
<protein>
    <recommendedName>
        <fullName evidence="8">Mitochondrial import inner membrane translocase subunit Tim21</fullName>
    </recommendedName>
</protein>
<dbReference type="GO" id="GO:0030150">
    <property type="term" value="P:protein import into mitochondrial matrix"/>
    <property type="evidence" value="ECO:0007669"/>
    <property type="project" value="UniProtKB-UniRule"/>
</dbReference>
<evidence type="ECO:0000313" key="11">
    <source>
        <dbReference type="Proteomes" id="UP000070412"/>
    </source>
</evidence>
<evidence type="ECO:0000256" key="2">
    <source>
        <dbReference type="ARBA" id="ARBA00010867"/>
    </source>
</evidence>
<evidence type="ECO:0000256" key="4">
    <source>
        <dbReference type="ARBA" id="ARBA00022946"/>
    </source>
</evidence>
<comment type="subunit">
    <text evidence="8">Component of the TIM23 complex.</text>
</comment>
<keyword evidence="8" id="KW-0813">Transport</keyword>
<organism evidence="9">
    <name type="scientific">Sarcoptes scabiei</name>
    <name type="common">Itch mite</name>
    <name type="synonym">Acarus scabiei</name>
    <dbReference type="NCBI Taxonomy" id="52283"/>
    <lineage>
        <taxon>Eukaryota</taxon>
        <taxon>Metazoa</taxon>
        <taxon>Ecdysozoa</taxon>
        <taxon>Arthropoda</taxon>
        <taxon>Chelicerata</taxon>
        <taxon>Arachnida</taxon>
        <taxon>Acari</taxon>
        <taxon>Acariformes</taxon>
        <taxon>Sarcoptiformes</taxon>
        <taxon>Astigmata</taxon>
        <taxon>Psoroptidia</taxon>
        <taxon>Sarcoptoidea</taxon>
        <taxon>Sarcoptidae</taxon>
        <taxon>Sarcoptinae</taxon>
        <taxon>Sarcoptes</taxon>
    </lineage>
</organism>
<keyword evidence="8" id="KW-0811">Translocation</keyword>
<keyword evidence="5" id="KW-1133">Transmembrane helix</keyword>
<evidence type="ECO:0000313" key="10">
    <source>
        <dbReference type="EnsemblMetazoa" id="KAF7491493.1"/>
    </source>
</evidence>
<keyword evidence="4" id="KW-0809">Transit peptide</keyword>
<evidence type="ECO:0000256" key="8">
    <source>
        <dbReference type="RuleBase" id="RU367142"/>
    </source>
</evidence>
<dbReference type="InterPro" id="IPR038552">
    <property type="entry name" value="Tim21_IMS_sf"/>
</dbReference>
<dbReference type="Proteomes" id="UP000070412">
    <property type="component" value="Unassembled WGS sequence"/>
</dbReference>
<dbReference type="PANTHER" id="PTHR13032">
    <property type="entry name" value="MITOCHONDRIAL IMPORT INNER MEMBRANE TRANSLOCASE SUBUNIT TIM21"/>
    <property type="match status" value="1"/>
</dbReference>
<evidence type="ECO:0000313" key="9">
    <source>
        <dbReference type="EMBL" id="KAF7491493.1"/>
    </source>
</evidence>
<name>A0A834R7U6_SARSC</name>